<dbReference type="Pfam" id="PF18887">
    <property type="entry name" value="MBG_3"/>
    <property type="match status" value="1"/>
</dbReference>
<dbReference type="SUPFAM" id="SSF69318">
    <property type="entry name" value="Integrin alpha N-terminal domain"/>
    <property type="match status" value="1"/>
</dbReference>
<protein>
    <submittedName>
        <fullName evidence="6">Autotransporter-associated beta strand repeat-containing protein</fullName>
    </submittedName>
</protein>
<evidence type="ECO:0000313" key="6">
    <source>
        <dbReference type="EMBL" id="MBC2606119.1"/>
    </source>
</evidence>
<reference evidence="6 7" key="1">
    <citation type="submission" date="2020-07" db="EMBL/GenBank/DDBJ databases">
        <authorList>
            <person name="Feng X."/>
        </authorList>
    </citation>
    <scope>NUCLEOTIDE SEQUENCE [LARGE SCALE GENOMIC DNA]</scope>
    <source>
        <strain evidence="6 7">JCM23202</strain>
    </source>
</reference>
<evidence type="ECO:0000259" key="4">
    <source>
        <dbReference type="Pfam" id="PF19077"/>
    </source>
</evidence>
<evidence type="ECO:0000259" key="3">
    <source>
        <dbReference type="Pfam" id="PF18887"/>
    </source>
</evidence>
<dbReference type="InterPro" id="IPR013425">
    <property type="entry name" value="Autotrns_rpt"/>
</dbReference>
<proteinExistence type="predicted"/>
<dbReference type="InterPro" id="IPR028994">
    <property type="entry name" value="Integrin_alpha_N"/>
</dbReference>
<dbReference type="Pfam" id="PF21348">
    <property type="entry name" value="RGL11_C"/>
    <property type="match status" value="1"/>
</dbReference>
<dbReference type="Pfam" id="PF18370">
    <property type="entry name" value="RGI_lyase"/>
    <property type="match status" value="1"/>
</dbReference>
<evidence type="ECO:0000259" key="5">
    <source>
        <dbReference type="Pfam" id="PF21348"/>
    </source>
</evidence>
<dbReference type="EMBL" id="JACHVC010000008">
    <property type="protein sequence ID" value="MBC2606119.1"/>
    <property type="molecule type" value="Genomic_DNA"/>
</dbReference>
<feature type="domain" description="Rhamnogalacturonan I lyase beta-sheet" evidence="2">
    <location>
        <begin position="31"/>
        <end position="120"/>
    </location>
</feature>
<evidence type="ECO:0000313" key="7">
    <source>
        <dbReference type="Proteomes" id="UP000526501"/>
    </source>
</evidence>
<dbReference type="InterPro" id="IPR013783">
    <property type="entry name" value="Ig-like_fold"/>
</dbReference>
<feature type="domain" description="Rhamnogalacturonan lyase family 11 C-terminal" evidence="5">
    <location>
        <begin position="148"/>
        <end position="598"/>
    </location>
</feature>
<comment type="caution">
    <text evidence="6">The sequence shown here is derived from an EMBL/GenBank/DDBJ whole genome shotgun (WGS) entry which is preliminary data.</text>
</comment>
<keyword evidence="7" id="KW-1185">Reference proteome</keyword>
<dbReference type="RefSeq" id="WP_185660012.1">
    <property type="nucleotide sequence ID" value="NZ_CAWPOO010000008.1"/>
</dbReference>
<evidence type="ECO:0000259" key="2">
    <source>
        <dbReference type="Pfam" id="PF18370"/>
    </source>
</evidence>
<dbReference type="Proteomes" id="UP000526501">
    <property type="component" value="Unassembled WGS sequence"/>
</dbReference>
<dbReference type="NCBIfam" id="NF033510">
    <property type="entry name" value="Ca_tandemer"/>
    <property type="match status" value="2"/>
</dbReference>
<name>A0A7X1B5P5_9BACT</name>
<dbReference type="NCBIfam" id="TIGR02601">
    <property type="entry name" value="autotrns_rpt"/>
    <property type="match status" value="1"/>
</dbReference>
<dbReference type="InterPro" id="IPR049366">
    <property type="entry name" value="RGL11_C"/>
</dbReference>
<dbReference type="Pfam" id="PF12951">
    <property type="entry name" value="PATR"/>
    <property type="match status" value="1"/>
</dbReference>
<feature type="domain" description="Bacterial Ig-like" evidence="4">
    <location>
        <begin position="802"/>
        <end position="887"/>
    </location>
</feature>
<dbReference type="InterPro" id="IPR041624">
    <property type="entry name" value="RGI_lyase"/>
</dbReference>
<evidence type="ECO:0000256" key="1">
    <source>
        <dbReference type="ARBA" id="ARBA00022729"/>
    </source>
</evidence>
<feature type="domain" description="MBG" evidence="3">
    <location>
        <begin position="1589"/>
        <end position="1656"/>
    </location>
</feature>
<organism evidence="6 7">
    <name type="scientific">Pelagicoccus albus</name>
    <dbReference type="NCBI Taxonomy" id="415222"/>
    <lineage>
        <taxon>Bacteria</taxon>
        <taxon>Pseudomonadati</taxon>
        <taxon>Verrucomicrobiota</taxon>
        <taxon>Opitutia</taxon>
        <taxon>Puniceicoccales</taxon>
        <taxon>Pelagicoccaceae</taxon>
        <taxon>Pelagicoccus</taxon>
    </lineage>
</organism>
<dbReference type="InterPro" id="IPR043772">
    <property type="entry name" value="MBG_3"/>
</dbReference>
<dbReference type="InterPro" id="IPR034641">
    <property type="entry name" value="RGL11"/>
</dbReference>
<accession>A0A7X1B5P5</accession>
<dbReference type="InterPro" id="IPR044016">
    <property type="entry name" value="Big_13"/>
</dbReference>
<dbReference type="Pfam" id="PF19077">
    <property type="entry name" value="Big_13"/>
    <property type="match status" value="2"/>
</dbReference>
<dbReference type="InterPro" id="IPR011050">
    <property type="entry name" value="Pectin_lyase_fold/virulence"/>
</dbReference>
<dbReference type="PANTHER" id="PTHR43118:SF1">
    <property type="entry name" value="RHAMNOGALACTURONAN LYASE (EUROFUNG)"/>
    <property type="match status" value="1"/>
</dbReference>
<dbReference type="PANTHER" id="PTHR43118">
    <property type="entry name" value="RHAMNOGALACTURONAN LYASE (EUROFUNG)"/>
    <property type="match status" value="1"/>
</dbReference>
<sequence>MNSYLPRNRAIVVMASLLFTLFIPFLQGQRLMENLGRGVVALPTDSDTVFVSWRLLGYEPQDLAFNVYRSTGGAAPVKLNPDPLTEGTNFIDTGVDLTSENSYTVSSVVDGVELTPSEPFVVAANSGVQPYLSLPLQDAGDRHVHVVWVGDLDGNGEYDYIVSRMQNKASDSSLLEAYLADGTFLWRMDFGENSKDRTNIEPGSAAVNVGHADGITVFDMDGDGKSEVITIGADGVIFADGEMITEADDDRQFVSVLDGMTGDELARAPVPDDYLVDGSLTMHFGIAYLDGVNPSFVLKGKNRIGSGDFNLLVAAYDYDGTNFTERWSFIPGPREDVYPNFHQIRIVDVDGDGRDEICDGGYVLDDDGSVLYTLSEQGVVHGDRFHIGDLDPDRPGLEGFGIQQNNSSGLLYYYYDAGTGEILRGHYGGIEDAGRGVAADVYPDARGYEYWSFHGIHNVQTGDVLSPEPYRPWPNMRVWWDGDVLGENMNKEVVNKWNPETGGEDRLLTAYRQGAVYTTRDVPTFYGDILGDWREEIIFEMNDQSRLMIYTSTIPSDTRLYTLAHNPEYRQCFTVKGYQQSHMVDYYLGEGMATPPMPNILPIVTAESDAPAIASIMDDNGFLDTDRITNDATPSLIGIAPPNVSVIVSRVGIGDDATVSSDADGFWSYDYPTDLADGVYHFVARIDDGNNIYSYPCKLTISTVAPLDPALGAIVSNAEGGYTAFGNATPGLWVEVEIDGVGSVGVAEVGGDGVWSITSDASLPDGVVGFSVTAMDIAGNLSNPVSRNVDASVAAPSLVSIDVDTGASSSDFVTNDNSISFQGTASAGETVQVFKIGQGSLGSATADASGNWSFDYSAVELADGEHNFTAYIGSSLGAEPLKVTVDTAAPEVVSIVQTDPEVDTSPAVRVTFQVTYDGEVSGVDSADFELEFTGGLTGAISNVSTVDGLVYDVQLEGLAGPGTVMLKQIASGTGIEDVSGNVLDSGYDGPVFTRVLLGDGQWSNLSTLGRWENNSNWVDGIVAEGESAVADFASLDLLADNTVVMDQDQTVVELLFGDTDPATPASWTLSGEGSLSLVGELGETSKIVSDLPAGERANIEVPMSSGFVVEKKGPGEVAISAPVTISDRFYVRDGTLRFLEGAVTDTKDMDVSSATSGVRGTLAVDGGEVNASGATDIYSGAKIEINGGIANFQWIRLMNNTGGLVQVNGGVFNTESIQMSRSGGSGINFNNNGFITTGGVSNLSYMLLGTANSTGNMSVEGGEVNLSRHIVLGQQNTSGRGGNLRVINDGLLTILDTDDEGGLILNGKSKNAATASFYDGTSYIEEVTFGKSDQITSGIGTFLISGGDVYLGAGGIQRRGVDEYVSEVILESGLLGATASWSTELAIDLPEGGNITIAPDAIEEAPVVIGLAGEISGLGGFTKSGAGTLVLSGDNTFSGAVVIEGGMLQVDGSLGAGEPILLRNGSVSGEGTIERAIALDTEVLVGDDYSGVVGIHSLTWNSGQTLSISYGDGVSDTLTLAGALLKSGEGPFEVALNGSGAGTFTIAEFGSTDFEATDFVATGLPANTFASFAMVESSLTVTIEVVEVTIEISNLSFNYDGLPKQAEVTVDPAELTVVVTYDGSTELPTYPGTYEVVATVDGGGYYAQETAELTIGITALVKYPPSLEGEIDGSMQVLEAQDVLFERGSGVYGDLLVPGTPIVSVDRKAVFGGLLDGDGSIEPSDHEVVLERYSVLRYLIQHVDPIEMPELDPVSEPEGTRDLSLRFGRRHRRGINWSEVRDLSLNYYLTPVLVPAGVYGDFEVNGLGTLVLGVSDSSEPSVYEFQSLELHGLASVRLEGPVIIRVAGDVETDYVFGTPSQPEWLHLEIVEGDLEMEHLAQLSGTVIVPSGEVELGGRSRLVGRLISNELSIDKHSELVDPVNFTPDVVRHWMRVYFGH</sequence>
<gene>
    <name evidence="6" type="ORF">H5P27_08680</name>
</gene>
<dbReference type="Gene3D" id="2.60.40.10">
    <property type="entry name" value="Immunoglobulins"/>
    <property type="match status" value="4"/>
</dbReference>
<feature type="domain" description="Bacterial Ig-like" evidence="4">
    <location>
        <begin position="617"/>
        <end position="691"/>
    </location>
</feature>
<dbReference type="SUPFAM" id="SSF51126">
    <property type="entry name" value="Pectin lyase-like"/>
    <property type="match status" value="1"/>
</dbReference>
<keyword evidence="1" id="KW-0732">Signal</keyword>